<evidence type="ECO:0000313" key="1">
    <source>
        <dbReference type="EMBL" id="OGY59200.1"/>
    </source>
</evidence>
<dbReference type="PANTHER" id="PTHR46638">
    <property type="entry name" value="CORRINOID ADENOSYLTRANSFERASE"/>
    <property type="match status" value="1"/>
</dbReference>
<dbReference type="Gene3D" id="3.40.50.300">
    <property type="entry name" value="P-loop containing nucleotide triphosphate hydrolases"/>
    <property type="match status" value="1"/>
</dbReference>
<dbReference type="Pfam" id="PF02572">
    <property type="entry name" value="CobA_CobO_BtuR"/>
    <property type="match status" value="1"/>
</dbReference>
<dbReference type="InterPro" id="IPR027417">
    <property type="entry name" value="P-loop_NTPase"/>
</dbReference>
<reference evidence="1 2" key="1">
    <citation type="journal article" date="2016" name="Nat. Commun.">
        <title>Thousands of microbial genomes shed light on interconnected biogeochemical processes in an aquifer system.</title>
        <authorList>
            <person name="Anantharaman K."/>
            <person name="Brown C.T."/>
            <person name="Hug L.A."/>
            <person name="Sharon I."/>
            <person name="Castelle C.J."/>
            <person name="Probst A.J."/>
            <person name="Thomas B.C."/>
            <person name="Singh A."/>
            <person name="Wilkins M.J."/>
            <person name="Karaoz U."/>
            <person name="Brodie E.L."/>
            <person name="Williams K.H."/>
            <person name="Hubbard S.S."/>
            <person name="Banfield J.F."/>
        </authorList>
    </citation>
    <scope>NUCLEOTIDE SEQUENCE [LARGE SCALE GENOMIC DNA]</scope>
</reference>
<gene>
    <name evidence="1" type="ORF">A3F24_01680</name>
</gene>
<dbReference type="Proteomes" id="UP000178515">
    <property type="component" value="Unassembled WGS sequence"/>
</dbReference>
<comment type="caution">
    <text evidence="1">The sequence shown here is derived from an EMBL/GenBank/DDBJ whole genome shotgun (WGS) entry which is preliminary data.</text>
</comment>
<dbReference type="GO" id="GO:0005524">
    <property type="term" value="F:ATP binding"/>
    <property type="evidence" value="ECO:0007669"/>
    <property type="project" value="InterPro"/>
</dbReference>
<dbReference type="AlphaFoldDB" id="A0A1G1Z5M3"/>
<name>A0A1G1Z5M3_9BACT</name>
<sequence length="173" mass="19174">MILVFTGNGKGKTTAAIGQAIRAAGQGKRVGIFQFIKSPKVETGEEKTLKKLTKEIYLEKGGEGFVGILGDTLPIEAHKKAAEFHFKKAKKAIAENRFDLIVLDEINVAGMLNLIVKEEIISFAKEIPESIDVIFTGRGAHQELIEIAHLVTEFKEIKHPYQKGEKARRGIEY</sequence>
<proteinExistence type="predicted"/>
<organism evidence="1 2">
    <name type="scientific">Candidatus Colwellbacteria bacterium RIFCSPHIGHO2_12_FULL_44_17</name>
    <dbReference type="NCBI Taxonomy" id="1797689"/>
    <lineage>
        <taxon>Bacteria</taxon>
        <taxon>Candidatus Colwelliibacteriota</taxon>
    </lineage>
</organism>
<protein>
    <recommendedName>
        <fullName evidence="3">Cob(I)yrinic acid a,c-diamide adenosyltransferase</fullName>
    </recommendedName>
</protein>
<dbReference type="EMBL" id="MHIX01000021">
    <property type="protein sequence ID" value="OGY59200.1"/>
    <property type="molecule type" value="Genomic_DNA"/>
</dbReference>
<dbReference type="GO" id="GO:0009236">
    <property type="term" value="P:cobalamin biosynthetic process"/>
    <property type="evidence" value="ECO:0007669"/>
    <property type="project" value="InterPro"/>
</dbReference>
<dbReference type="GO" id="GO:0008817">
    <property type="term" value="F:corrinoid adenosyltransferase activity"/>
    <property type="evidence" value="ECO:0007669"/>
    <property type="project" value="InterPro"/>
</dbReference>
<dbReference type="PANTHER" id="PTHR46638:SF1">
    <property type="entry name" value="CORRINOID ADENOSYLTRANSFERASE"/>
    <property type="match status" value="1"/>
</dbReference>
<dbReference type="InterPro" id="IPR003724">
    <property type="entry name" value="CblAdoTrfase_CobA"/>
</dbReference>
<dbReference type="SUPFAM" id="SSF52540">
    <property type="entry name" value="P-loop containing nucleoside triphosphate hydrolases"/>
    <property type="match status" value="1"/>
</dbReference>
<evidence type="ECO:0000313" key="2">
    <source>
        <dbReference type="Proteomes" id="UP000178515"/>
    </source>
</evidence>
<evidence type="ECO:0008006" key="3">
    <source>
        <dbReference type="Google" id="ProtNLM"/>
    </source>
</evidence>
<accession>A0A1G1Z5M3</accession>
<dbReference type="PIRSF" id="PIRSF015617">
    <property type="entry name" value="Adensltrnsf_CobA"/>
    <property type="match status" value="1"/>
</dbReference>
<dbReference type="STRING" id="1797689.A3F24_01680"/>